<dbReference type="Proteomes" id="UP000230002">
    <property type="component" value="Unassembled WGS sequence"/>
</dbReference>
<sequence length="503" mass="57266">MVPERVDERLDLLADDDDDDDDEEDDEPPPRRKLQDPRAQFLEATKQQPIIQCPLDLDLLDGPVQGGCGMDGAFCVDYALRVRMCERCYKENVVEGTDVLQSLPKQYRERVAQVVLMLIPSAHPFEVADTNGYFHRINPLSHLMQDFYLKSDLEAVLRLFWPLPEPEDVMDLKSSYAFLIYAWDNVHATFQDHTKWLMAYTVIKVLFQESAPIWQLCGPDGAGFAHDPSLSEHLHSNALQPEAEEDPLPPPEVKSHDQLVAEMTAFERRARAAYDRRIAGRYAQMADWYAHILDEHFCGGRWDHDALPNAFDGARLWESLVLDDHARTLLDVDTVMGEQQLEDVVEELQAYPKMVMKCLAAAVRTADGSDIGEDGKELGSRGCDEYPFAWPEINIHWQEKHPEESVWEGSPGKVYRAAVWEGGIPAAEKILAVLVEQGLCERAMNRKHLHTLIKDGRVFCACGDPRMPETRYQGFDWAALVKHVSDSNHLNENACRTVKFVRE</sequence>
<dbReference type="EMBL" id="AYKW01000005">
    <property type="protein sequence ID" value="PIL34453.1"/>
    <property type="molecule type" value="Genomic_DNA"/>
</dbReference>
<comment type="caution">
    <text evidence="2">The sequence shown here is derived from an EMBL/GenBank/DDBJ whole genome shotgun (WGS) entry which is preliminary data.</text>
</comment>
<name>A0A2G8SL32_9APHY</name>
<reference evidence="2 3" key="1">
    <citation type="journal article" date="2015" name="Sci. Rep.">
        <title>Chromosome-level genome map provides insights into diverse defense mechanisms in the medicinal fungus Ganoderma sinense.</title>
        <authorList>
            <person name="Zhu Y."/>
            <person name="Xu J."/>
            <person name="Sun C."/>
            <person name="Zhou S."/>
            <person name="Xu H."/>
            <person name="Nelson D.R."/>
            <person name="Qian J."/>
            <person name="Song J."/>
            <person name="Luo H."/>
            <person name="Xiang L."/>
            <person name="Li Y."/>
            <person name="Xu Z."/>
            <person name="Ji A."/>
            <person name="Wang L."/>
            <person name="Lu S."/>
            <person name="Hayward A."/>
            <person name="Sun W."/>
            <person name="Li X."/>
            <person name="Schwartz D.C."/>
            <person name="Wang Y."/>
            <person name="Chen S."/>
        </authorList>
    </citation>
    <scope>NUCLEOTIDE SEQUENCE [LARGE SCALE GENOMIC DNA]</scope>
    <source>
        <strain evidence="2 3">ZZ0214-1</strain>
    </source>
</reference>
<evidence type="ECO:0000256" key="1">
    <source>
        <dbReference type="SAM" id="MobiDB-lite"/>
    </source>
</evidence>
<feature type="region of interest" description="Disordered" evidence="1">
    <location>
        <begin position="1"/>
        <end position="34"/>
    </location>
</feature>
<feature type="compositionally biased region" description="Acidic residues" evidence="1">
    <location>
        <begin position="13"/>
        <end position="27"/>
    </location>
</feature>
<dbReference type="AlphaFoldDB" id="A0A2G8SL32"/>
<organism evidence="2 3">
    <name type="scientific">Ganoderma sinense ZZ0214-1</name>
    <dbReference type="NCBI Taxonomy" id="1077348"/>
    <lineage>
        <taxon>Eukaryota</taxon>
        <taxon>Fungi</taxon>
        <taxon>Dikarya</taxon>
        <taxon>Basidiomycota</taxon>
        <taxon>Agaricomycotina</taxon>
        <taxon>Agaricomycetes</taxon>
        <taxon>Polyporales</taxon>
        <taxon>Polyporaceae</taxon>
        <taxon>Ganoderma</taxon>
    </lineage>
</organism>
<keyword evidence="3" id="KW-1185">Reference proteome</keyword>
<accession>A0A2G8SL32</accession>
<feature type="compositionally biased region" description="Basic and acidic residues" evidence="1">
    <location>
        <begin position="1"/>
        <end position="12"/>
    </location>
</feature>
<evidence type="ECO:0000313" key="3">
    <source>
        <dbReference type="Proteomes" id="UP000230002"/>
    </source>
</evidence>
<evidence type="ECO:0000313" key="2">
    <source>
        <dbReference type="EMBL" id="PIL34453.1"/>
    </source>
</evidence>
<proteinExistence type="predicted"/>
<gene>
    <name evidence="2" type="ORF">GSI_03229</name>
</gene>
<protein>
    <submittedName>
        <fullName evidence="2">Uncharacterized protein</fullName>
    </submittedName>
</protein>